<comment type="caution">
    <text evidence="1">The sequence shown here is derived from an EMBL/GenBank/DDBJ whole genome shotgun (WGS) entry which is preliminary data.</text>
</comment>
<reference evidence="1 2" key="1">
    <citation type="submission" date="2023-03" db="EMBL/GenBank/DDBJ databases">
        <title>Bacillus Genome Sequencing.</title>
        <authorList>
            <person name="Dunlap C."/>
        </authorList>
    </citation>
    <scope>NUCLEOTIDE SEQUENCE [LARGE SCALE GENOMIC DNA]</scope>
    <source>
        <strain evidence="1 2">BD-533</strain>
    </source>
</reference>
<evidence type="ECO:0000313" key="1">
    <source>
        <dbReference type="EMBL" id="MEC0231312.1"/>
    </source>
</evidence>
<dbReference type="RefSeq" id="WP_326075300.1">
    <property type="nucleotide sequence ID" value="NZ_JARLKY010000090.1"/>
</dbReference>
<evidence type="ECO:0000313" key="2">
    <source>
        <dbReference type="Proteomes" id="UP001338137"/>
    </source>
</evidence>
<sequence>MSKVDEDLFYDPMPQIRRDTRFWPKLFREIYSLDIQNRLVLHKLLWRMRSMGTYIRITHVDIKLEPLFHPEGYWEDQEQYDEIKQILKPFGPEIRQLLNRVNQEERIA</sequence>
<keyword evidence="2" id="KW-1185">Reference proteome</keyword>
<proteinExistence type="predicted"/>
<gene>
    <name evidence="1" type="ORF">P4I72_29860</name>
</gene>
<protein>
    <submittedName>
        <fullName evidence="1">Uncharacterized protein</fullName>
    </submittedName>
</protein>
<name>A0ABU6GDK1_9BACL</name>
<organism evidence="1 2">
    <name type="scientific">Paenibacillus alba</name>
    <dbReference type="NCBI Taxonomy" id="1197127"/>
    <lineage>
        <taxon>Bacteria</taxon>
        <taxon>Bacillati</taxon>
        <taxon>Bacillota</taxon>
        <taxon>Bacilli</taxon>
        <taxon>Bacillales</taxon>
        <taxon>Paenibacillaceae</taxon>
        <taxon>Paenibacillus</taxon>
    </lineage>
</organism>
<dbReference type="Proteomes" id="UP001338137">
    <property type="component" value="Unassembled WGS sequence"/>
</dbReference>
<accession>A0ABU6GDK1</accession>
<dbReference type="EMBL" id="JARLKY010000090">
    <property type="protein sequence ID" value="MEC0231312.1"/>
    <property type="molecule type" value="Genomic_DNA"/>
</dbReference>